<sequence>MPNSDEVDPRQFLERMRTLSDLRDHQDAERVKKLEEELIQGRSERLARRAERARSLSPDKPTTPQSHRSLAGTPRSVQDKLADTPTPTMEPPSQESAREDSLHQLTGSLAQLVDDTEPKKPAPSAAALGRSGTLSWQQRRPQSGTMRRPMSVALSSPDRATTLSSPDRATASSPRTSEPPSPERPASRTQIAQSLAAKDPSWFKQTPDRGIGSAAYKKNQEDNVSEAGSISGKKLLPGMSRDSAAELGATSPPLESARSSDSIRSSALLGNRISTTASLSGVEAESTSKPKSPLPVLDTQKFTPPSEGGSSVDGGDRGSVRGLAMSPTQGRISPERPASPTKGMGGFVQSAIMKRSDSVSKRWSSQAPPSLSRQNSTLSNRGSTYGALPPPGSRPSTLSRDNSIDPSSRPSSSAGLASISKDAAESPQKPEFVKPALPRHSRSKSVASMFSEGQPQHDETSPPSPSKRWSPTKSSWLESALNKPESPKPQQTPPQQPAWMSELSRIKQQRGSVDFGKVSPMQSPPADFSTASGRSSPIKEVQLRPVSLRARSESPKKEEPYSLQKAIKPLQSLQSLREKPGSPKKEEPEAVEDAKPAQPSSSPEPVVAAKPAQSSSSPEPVVAEKPSIPADDNNYAADEPVPLSAEPEAPKSPPITTATKPTISPSRVAKDPAPSPAAVKPKPDTPPKKDFRATLKSRQPVGSNSKSEEVNELQNVFGKLRRTETKNYVAPDTLKNNILTGKSALNVTGGPKPSVRRNEFRDSLVSTKAAMLAKAQEEGSAAHKRSDSSASAKDAPTPEAIAARKNLGRSDSFSKPPPPKETNVTPEAIARRKSLRTSRPVITEKPSQPTAPLVNKESPLLKSSKLADRFNPALANMLARGPPPMAGSGGTAKEDVEDTPDKPAQEEKTGPAPELTHMTKGRARGPKRRAPGANQSETKSTDTPPKAGIEKVAPVAQVPLVKTEHVLPSSEPPNNAPVDRTPARNSLKDKPVTPAKSPDLSKKLPKSPTPEPPKKPASLELKREVSSEAQATPQKSPFTAFAQSPKAVPSPSYSSVKPSSVFQSRPLPTPPSKSESQALREIAPPNTDSARKEEQSPDKPSFSVKNATALWGGQSASSSPVPSKPKSPIKLPTRADEQAAMESVGLSNPTETPEPSQPKPLATRPKPAGLGLGGLGSLGGLVAARSRESSPPKPYPSKVSPISPLIMGNRPQSEPFKDSPAPEKPAGVFTDFFDEQPVTTGVLPENIDTVRILKTPPYDLGPNGKIRTIRKQIHEVTGDGKLTPIHAHDEHVLFQDCMYLCIHTFSNASGSKATEIYLWAGNAVAEPTIEDVQLFAKNYARQNQGTLVPIRQGKETPNFIDALGGIIITRRGSFPPAKEYLLCGRRHLGRLVFDEVDYVLKSLCSGYPYIIATTRGKVYLWKGRGCCAEELAGARLMGMDLAPGGDFLEIDEGTEPDEMIKVFPPTIGKGPAIPRSADHWRYKASSERYQTRLFKIEQQQSSGWGSLQVSSYLPAMLRRPSWQFNRRMSTEREQTPSPPKSPLPPGMSTKIVEIMPFCQRDLEPEHIYVLDAYFEMYIIVGPLSRSQHHAFSTALMFAQEYVILAVTEEDRPIKPPTTILLEGVPRDMRAVFRHWNDSIVPAAGLMNGKLGRGKSLRIVSMEKALEATRRR</sequence>
<feature type="region of interest" description="Disordered" evidence="1">
    <location>
        <begin position="40"/>
        <end position="712"/>
    </location>
</feature>
<dbReference type="GO" id="GO:0051016">
    <property type="term" value="P:barbed-end actin filament capping"/>
    <property type="evidence" value="ECO:0007669"/>
    <property type="project" value="TreeGrafter"/>
</dbReference>
<dbReference type="GO" id="GO:0005546">
    <property type="term" value="F:phosphatidylinositol-4,5-bisphosphate binding"/>
    <property type="evidence" value="ECO:0007669"/>
    <property type="project" value="TreeGrafter"/>
</dbReference>
<organism evidence="4 5">
    <name type="scientific">Karstenula rhodostoma CBS 690.94</name>
    <dbReference type="NCBI Taxonomy" id="1392251"/>
    <lineage>
        <taxon>Eukaryota</taxon>
        <taxon>Fungi</taxon>
        <taxon>Dikarya</taxon>
        <taxon>Ascomycota</taxon>
        <taxon>Pezizomycotina</taxon>
        <taxon>Dothideomycetes</taxon>
        <taxon>Pleosporomycetidae</taxon>
        <taxon>Pleosporales</taxon>
        <taxon>Massarineae</taxon>
        <taxon>Didymosphaeriaceae</taxon>
        <taxon>Karstenula</taxon>
    </lineage>
</organism>
<feature type="compositionally biased region" description="Basic and acidic residues" evidence="1">
    <location>
        <begin position="42"/>
        <end position="54"/>
    </location>
</feature>
<dbReference type="InterPro" id="IPR025118">
    <property type="entry name" value="DUF4045"/>
</dbReference>
<dbReference type="GO" id="GO:0051015">
    <property type="term" value="F:actin filament binding"/>
    <property type="evidence" value="ECO:0007669"/>
    <property type="project" value="InterPro"/>
</dbReference>
<feature type="compositionally biased region" description="Basic and acidic residues" evidence="1">
    <location>
        <begin position="550"/>
        <end position="560"/>
    </location>
</feature>
<accession>A0A9P4UB27</accession>
<dbReference type="Proteomes" id="UP000799764">
    <property type="component" value="Unassembled WGS sequence"/>
</dbReference>
<feature type="compositionally biased region" description="Low complexity" evidence="1">
    <location>
        <begin position="256"/>
        <end position="267"/>
    </location>
</feature>
<dbReference type="PANTHER" id="PTHR11977">
    <property type="entry name" value="VILLIN"/>
    <property type="match status" value="1"/>
</dbReference>
<feature type="compositionally biased region" description="Polar residues" evidence="1">
    <location>
        <begin position="1145"/>
        <end position="1154"/>
    </location>
</feature>
<feature type="compositionally biased region" description="Polar residues" evidence="1">
    <location>
        <begin position="444"/>
        <end position="454"/>
    </location>
</feature>
<dbReference type="SMART" id="SM00262">
    <property type="entry name" value="GEL"/>
    <property type="match status" value="2"/>
</dbReference>
<dbReference type="Pfam" id="PF13254">
    <property type="entry name" value="DUF4045"/>
    <property type="match status" value="1"/>
</dbReference>
<keyword evidence="5" id="KW-1185">Reference proteome</keyword>
<feature type="compositionally biased region" description="Basic residues" evidence="1">
    <location>
        <begin position="919"/>
        <end position="930"/>
    </location>
</feature>
<comment type="caution">
    <text evidence="4">The sequence shown here is derived from an EMBL/GenBank/DDBJ whole genome shotgun (WGS) entry which is preliminary data.</text>
</comment>
<feature type="compositionally biased region" description="Basic and acidic residues" evidence="1">
    <location>
        <begin position="681"/>
        <end position="693"/>
    </location>
</feature>
<feature type="compositionally biased region" description="Polar residues" evidence="1">
    <location>
        <begin position="654"/>
        <end position="665"/>
    </location>
</feature>
<dbReference type="OrthoDB" id="6375767at2759"/>
<feature type="compositionally biased region" description="Low complexity" evidence="1">
    <location>
        <begin position="1044"/>
        <end position="1061"/>
    </location>
</feature>
<dbReference type="InterPro" id="IPR029006">
    <property type="entry name" value="ADF-H/Gelsolin-like_dom_sf"/>
</dbReference>
<evidence type="ECO:0000313" key="4">
    <source>
        <dbReference type="EMBL" id="KAF2442687.1"/>
    </source>
</evidence>
<dbReference type="GO" id="GO:0015629">
    <property type="term" value="C:actin cytoskeleton"/>
    <property type="evidence" value="ECO:0007669"/>
    <property type="project" value="TreeGrafter"/>
</dbReference>
<dbReference type="EMBL" id="MU001503">
    <property type="protein sequence ID" value="KAF2442687.1"/>
    <property type="molecule type" value="Genomic_DNA"/>
</dbReference>
<feature type="compositionally biased region" description="Polar residues" evidence="1">
    <location>
        <begin position="132"/>
        <end position="145"/>
    </location>
</feature>
<protein>
    <recommendedName>
        <fullName evidence="6">DUF4045 domain-containing protein</fullName>
    </recommendedName>
</protein>
<feature type="domain" description="DUF4045" evidence="2">
    <location>
        <begin position="8"/>
        <end position="771"/>
    </location>
</feature>
<feature type="compositionally biased region" description="Basic and acidic residues" evidence="1">
    <location>
        <begin position="899"/>
        <end position="909"/>
    </location>
</feature>
<proteinExistence type="predicted"/>
<dbReference type="GO" id="GO:0008154">
    <property type="term" value="P:actin polymerization or depolymerization"/>
    <property type="evidence" value="ECO:0007669"/>
    <property type="project" value="TreeGrafter"/>
</dbReference>
<dbReference type="InterPro" id="IPR007122">
    <property type="entry name" value="Villin/Gelsolin"/>
</dbReference>
<feature type="compositionally biased region" description="Low complexity" evidence="1">
    <location>
        <begin position="1115"/>
        <end position="1132"/>
    </location>
</feature>
<feature type="compositionally biased region" description="Polar residues" evidence="1">
    <location>
        <begin position="696"/>
        <end position="705"/>
    </location>
</feature>
<gene>
    <name evidence="4" type="ORF">P171DRAFT_363944</name>
</gene>
<dbReference type="PANTHER" id="PTHR11977:SF133">
    <property type="entry name" value="DUF4045 DOMAIN-CONTAINING PROTEIN"/>
    <property type="match status" value="1"/>
</dbReference>
<feature type="compositionally biased region" description="Polar residues" evidence="1">
    <location>
        <begin position="361"/>
        <end position="383"/>
    </location>
</feature>
<feature type="compositionally biased region" description="Polar residues" evidence="1">
    <location>
        <begin position="467"/>
        <end position="477"/>
    </location>
</feature>
<feature type="compositionally biased region" description="Gly residues" evidence="1">
    <location>
        <begin position="1170"/>
        <end position="1179"/>
    </location>
</feature>
<dbReference type="Gene3D" id="3.40.20.10">
    <property type="entry name" value="Severin"/>
    <property type="match status" value="3"/>
</dbReference>
<feature type="compositionally biased region" description="Polar residues" evidence="1">
    <location>
        <begin position="934"/>
        <end position="943"/>
    </location>
</feature>
<evidence type="ECO:0000313" key="5">
    <source>
        <dbReference type="Proteomes" id="UP000799764"/>
    </source>
</evidence>
<evidence type="ECO:0000259" key="3">
    <source>
        <dbReference type="Pfam" id="PF25480"/>
    </source>
</evidence>
<feature type="compositionally biased region" description="Basic and acidic residues" evidence="1">
    <location>
        <begin position="576"/>
        <end position="595"/>
    </location>
</feature>
<reference evidence="4" key="1">
    <citation type="journal article" date="2020" name="Stud. Mycol.">
        <title>101 Dothideomycetes genomes: a test case for predicting lifestyles and emergence of pathogens.</title>
        <authorList>
            <person name="Haridas S."/>
            <person name="Albert R."/>
            <person name="Binder M."/>
            <person name="Bloem J."/>
            <person name="Labutti K."/>
            <person name="Salamov A."/>
            <person name="Andreopoulos B."/>
            <person name="Baker S."/>
            <person name="Barry K."/>
            <person name="Bills G."/>
            <person name="Bluhm B."/>
            <person name="Cannon C."/>
            <person name="Castanera R."/>
            <person name="Culley D."/>
            <person name="Daum C."/>
            <person name="Ezra D."/>
            <person name="Gonzalez J."/>
            <person name="Henrissat B."/>
            <person name="Kuo A."/>
            <person name="Liang C."/>
            <person name="Lipzen A."/>
            <person name="Lutzoni F."/>
            <person name="Magnuson J."/>
            <person name="Mondo S."/>
            <person name="Nolan M."/>
            <person name="Ohm R."/>
            <person name="Pangilinan J."/>
            <person name="Park H.-J."/>
            <person name="Ramirez L."/>
            <person name="Alfaro M."/>
            <person name="Sun H."/>
            <person name="Tritt A."/>
            <person name="Yoshinaga Y."/>
            <person name="Zwiers L.-H."/>
            <person name="Turgeon B."/>
            <person name="Goodwin S."/>
            <person name="Spatafora J."/>
            <person name="Crous P."/>
            <person name="Grigoriev I."/>
        </authorList>
    </citation>
    <scope>NUCLEOTIDE SEQUENCE</scope>
    <source>
        <strain evidence="4">CBS 690.94</strain>
    </source>
</reference>
<feature type="compositionally biased region" description="Low complexity" evidence="1">
    <location>
        <begin position="399"/>
        <end position="420"/>
    </location>
</feature>
<evidence type="ECO:0000256" key="1">
    <source>
        <dbReference type="SAM" id="MobiDB-lite"/>
    </source>
</evidence>
<dbReference type="GO" id="GO:0005737">
    <property type="term" value="C:cytoplasm"/>
    <property type="evidence" value="ECO:0007669"/>
    <property type="project" value="TreeGrafter"/>
</dbReference>
<dbReference type="InterPro" id="IPR057226">
    <property type="entry name" value="DUF7904"/>
</dbReference>
<feature type="compositionally biased region" description="Polar residues" evidence="1">
    <location>
        <begin position="85"/>
        <end position="95"/>
    </location>
</feature>
<evidence type="ECO:0000259" key="2">
    <source>
        <dbReference type="Pfam" id="PF13254"/>
    </source>
</evidence>
<feature type="compositionally biased region" description="Polar residues" evidence="1">
    <location>
        <begin position="272"/>
        <end position="290"/>
    </location>
</feature>
<feature type="compositionally biased region" description="Basic and acidic residues" evidence="1">
    <location>
        <begin position="775"/>
        <end position="787"/>
    </location>
</feature>
<feature type="compositionally biased region" description="Polar residues" evidence="1">
    <location>
        <begin position="1027"/>
        <end position="1037"/>
    </location>
</feature>
<feature type="domain" description="DUF7904" evidence="3">
    <location>
        <begin position="1272"/>
        <end position="1371"/>
    </location>
</feature>
<name>A0A9P4UB27_9PLEO</name>
<dbReference type="SUPFAM" id="SSF55753">
    <property type="entry name" value="Actin depolymerizing proteins"/>
    <property type="match status" value="3"/>
</dbReference>
<dbReference type="Pfam" id="PF25480">
    <property type="entry name" value="DUF7904"/>
    <property type="match status" value="1"/>
</dbReference>
<evidence type="ECO:0008006" key="6">
    <source>
        <dbReference type="Google" id="ProtNLM"/>
    </source>
</evidence>
<feature type="region of interest" description="Disordered" evidence="1">
    <location>
        <begin position="769"/>
        <end position="1222"/>
    </location>
</feature>
<dbReference type="GO" id="GO:0051014">
    <property type="term" value="P:actin filament severing"/>
    <property type="evidence" value="ECO:0007669"/>
    <property type="project" value="TreeGrafter"/>
</dbReference>
<feature type="compositionally biased region" description="Polar residues" evidence="1">
    <location>
        <begin position="158"/>
        <end position="167"/>
    </location>
</feature>